<dbReference type="EMBL" id="RBSQ01001290">
    <property type="protein sequence ID" value="RMS45837.1"/>
    <property type="molecule type" value="Genomic_DNA"/>
</dbReference>
<sequence>MRDRAGLPFGPCRPANSAKTRSLPMSDWAITYSKDEATERQVLPFPHKPSPEEVAEHLLEWAEANLKPGHYSTGKLESDEPAELLLRRFGIVVTGIAEA</sequence>
<organism evidence="2 3">
    <name type="scientific">Pseudomonas aeruginosa</name>
    <dbReference type="NCBI Taxonomy" id="287"/>
    <lineage>
        <taxon>Bacteria</taxon>
        <taxon>Pseudomonadati</taxon>
        <taxon>Pseudomonadota</taxon>
        <taxon>Gammaproteobacteria</taxon>
        <taxon>Pseudomonadales</taxon>
        <taxon>Pseudomonadaceae</taxon>
        <taxon>Pseudomonas</taxon>
    </lineage>
</organism>
<evidence type="ECO:0000313" key="2">
    <source>
        <dbReference type="EMBL" id="RMS45837.1"/>
    </source>
</evidence>
<evidence type="ECO:0000313" key="3">
    <source>
        <dbReference type="Proteomes" id="UP000270834"/>
    </source>
</evidence>
<evidence type="ECO:0000256" key="1">
    <source>
        <dbReference type="SAM" id="MobiDB-lite"/>
    </source>
</evidence>
<proteinExistence type="predicted"/>
<reference evidence="2 3" key="1">
    <citation type="submission" date="2018-08" db="EMBL/GenBank/DDBJ databases">
        <title>Recombination of ecologically and evolutionarily significant loci maintains genetic cohesion in the Pseudomonas syringae species complex.</title>
        <authorList>
            <person name="Dillon M."/>
            <person name="Thakur S."/>
            <person name="Almeida R.N.D."/>
            <person name="Weir B.S."/>
            <person name="Guttman D.S."/>
        </authorList>
    </citation>
    <scope>NUCLEOTIDE SEQUENCE [LARGE SCALE GENOMIC DNA]</scope>
    <source>
        <strain evidence="2 3">ICMP 7846</strain>
    </source>
</reference>
<dbReference type="Proteomes" id="UP000270834">
    <property type="component" value="Unassembled WGS sequence"/>
</dbReference>
<protein>
    <submittedName>
        <fullName evidence="2">Uncharacterized protein</fullName>
    </submittedName>
</protein>
<dbReference type="AlphaFoldDB" id="A0A3M5D9W4"/>
<gene>
    <name evidence="2" type="ORF">ALP65_00021</name>
</gene>
<feature type="region of interest" description="Disordered" evidence="1">
    <location>
        <begin position="1"/>
        <end position="20"/>
    </location>
</feature>
<accession>A0A3M5D9W4</accession>
<name>A0A3M5D9W4_PSEAI</name>
<comment type="caution">
    <text evidence="2">The sequence shown here is derived from an EMBL/GenBank/DDBJ whole genome shotgun (WGS) entry which is preliminary data.</text>
</comment>